<feature type="active site" description="Charge relay system" evidence="7">
    <location>
        <position position="547"/>
    </location>
</feature>
<dbReference type="InterPro" id="IPR035986">
    <property type="entry name" value="PKD_dom_sf"/>
</dbReference>
<evidence type="ECO:0000313" key="12">
    <source>
        <dbReference type="Proteomes" id="UP001620408"/>
    </source>
</evidence>
<evidence type="ECO:0000256" key="3">
    <source>
        <dbReference type="ARBA" id="ARBA00022801"/>
    </source>
</evidence>
<dbReference type="Gene3D" id="3.40.50.200">
    <property type="entry name" value="Peptidase S8/S53 domain"/>
    <property type="match status" value="1"/>
</dbReference>
<evidence type="ECO:0000259" key="10">
    <source>
        <dbReference type="PROSITE" id="PS51695"/>
    </source>
</evidence>
<dbReference type="CDD" id="cd00146">
    <property type="entry name" value="PKD"/>
    <property type="match status" value="1"/>
</dbReference>
<dbReference type="InterPro" id="IPR000601">
    <property type="entry name" value="PKD_dom"/>
</dbReference>
<keyword evidence="6" id="KW-0865">Zymogen</keyword>
<evidence type="ECO:0000256" key="1">
    <source>
        <dbReference type="ARBA" id="ARBA00022670"/>
    </source>
</evidence>
<dbReference type="RefSeq" id="WP_379985899.1">
    <property type="nucleotide sequence ID" value="NZ_JADIKD010000007.1"/>
</dbReference>
<gene>
    <name evidence="11" type="ORF">ISS97_04610</name>
</gene>
<dbReference type="InterPro" id="IPR013320">
    <property type="entry name" value="ConA-like_dom_sf"/>
</dbReference>
<dbReference type="Proteomes" id="UP001620408">
    <property type="component" value="Unassembled WGS sequence"/>
</dbReference>
<keyword evidence="12" id="KW-1185">Reference proteome</keyword>
<evidence type="ECO:0000256" key="8">
    <source>
        <dbReference type="SAM" id="SignalP"/>
    </source>
</evidence>
<keyword evidence="3 7" id="KW-0378">Hydrolase</keyword>
<dbReference type="Gene3D" id="2.60.40.10">
    <property type="entry name" value="Immunoglobulins"/>
    <property type="match status" value="1"/>
</dbReference>
<dbReference type="InterPro" id="IPR023828">
    <property type="entry name" value="Peptidase_S8_Ser-AS"/>
</dbReference>
<dbReference type="InterPro" id="IPR022409">
    <property type="entry name" value="PKD/Chitinase_dom"/>
</dbReference>
<proteinExistence type="predicted"/>
<reference evidence="11 12" key="1">
    <citation type="submission" date="2020-10" db="EMBL/GenBank/DDBJ databases">
        <title>Phylogeny of dyella-like bacteria.</title>
        <authorList>
            <person name="Fu J."/>
        </authorList>
    </citation>
    <scope>NUCLEOTIDE SEQUENCE [LARGE SCALE GENOMIC DNA]</scope>
    <source>
        <strain evidence="11 12">BB4</strain>
    </source>
</reference>
<keyword evidence="5 7" id="KW-0106">Calcium</keyword>
<dbReference type="InterPro" id="IPR015366">
    <property type="entry name" value="S53_propep"/>
</dbReference>
<feature type="active site" description="Charge relay system" evidence="7">
    <location>
        <position position="326"/>
    </location>
</feature>
<comment type="cofactor">
    <cofactor evidence="7">
        <name>Ca(2+)</name>
        <dbReference type="ChEBI" id="CHEBI:29108"/>
    </cofactor>
    <text evidence="7">Binds 1 Ca(2+) ion per subunit.</text>
</comment>
<protein>
    <submittedName>
        <fullName evidence="11">PKD domain-containing protein</fullName>
    </submittedName>
</protein>
<feature type="domain" description="Peptidase S53" evidence="10">
    <location>
        <begin position="251"/>
        <end position="628"/>
    </location>
</feature>
<dbReference type="EMBL" id="JADIKD010000007">
    <property type="protein sequence ID" value="MFK2916535.1"/>
    <property type="molecule type" value="Genomic_DNA"/>
</dbReference>
<keyword evidence="4 7" id="KW-0720">Serine protease</keyword>
<dbReference type="PANTHER" id="PTHR14218">
    <property type="entry name" value="PROTEASE S8 TRIPEPTIDYL PEPTIDASE I CLN2"/>
    <property type="match status" value="1"/>
</dbReference>
<accession>A0ABW8K1S9</accession>
<dbReference type="InterPro" id="IPR013783">
    <property type="entry name" value="Ig-like_fold"/>
</dbReference>
<evidence type="ECO:0000256" key="6">
    <source>
        <dbReference type="ARBA" id="ARBA00023145"/>
    </source>
</evidence>
<dbReference type="SUPFAM" id="SSF49899">
    <property type="entry name" value="Concanavalin A-like lectins/glucanases"/>
    <property type="match status" value="1"/>
</dbReference>
<dbReference type="PROSITE" id="PS00138">
    <property type="entry name" value="SUBTILASE_SER"/>
    <property type="match status" value="1"/>
</dbReference>
<evidence type="ECO:0000256" key="4">
    <source>
        <dbReference type="ARBA" id="ARBA00022825"/>
    </source>
</evidence>
<dbReference type="SUPFAM" id="SSF52743">
    <property type="entry name" value="Subtilisin-like"/>
    <property type="match status" value="1"/>
</dbReference>
<dbReference type="SUPFAM" id="SSF49299">
    <property type="entry name" value="PKD domain"/>
    <property type="match status" value="1"/>
</dbReference>
<keyword evidence="2 7" id="KW-0479">Metal-binding</keyword>
<evidence type="ECO:0000256" key="5">
    <source>
        <dbReference type="ARBA" id="ARBA00022837"/>
    </source>
</evidence>
<dbReference type="SMART" id="SM00944">
    <property type="entry name" value="Pro-kuma_activ"/>
    <property type="match status" value="1"/>
</dbReference>
<dbReference type="CDD" id="cd04056">
    <property type="entry name" value="Peptidases_S53"/>
    <property type="match status" value="1"/>
</dbReference>
<dbReference type="PROSITE" id="PS50093">
    <property type="entry name" value="PKD"/>
    <property type="match status" value="1"/>
</dbReference>
<organism evidence="11 12">
    <name type="scientific">Dyella koreensis</name>
    <dbReference type="NCBI Taxonomy" id="311235"/>
    <lineage>
        <taxon>Bacteria</taxon>
        <taxon>Pseudomonadati</taxon>
        <taxon>Pseudomonadota</taxon>
        <taxon>Gammaproteobacteria</taxon>
        <taxon>Lysobacterales</taxon>
        <taxon>Rhodanobacteraceae</taxon>
        <taxon>Dyella</taxon>
    </lineage>
</organism>
<feature type="active site" description="Charge relay system" evidence="7">
    <location>
        <position position="322"/>
    </location>
</feature>
<feature type="signal peptide" evidence="8">
    <location>
        <begin position="1"/>
        <end position="34"/>
    </location>
</feature>
<dbReference type="SMART" id="SM00089">
    <property type="entry name" value="PKD"/>
    <property type="match status" value="1"/>
</dbReference>
<name>A0ABW8K1S9_9GAMM</name>
<feature type="binding site" evidence="7">
    <location>
        <position position="608"/>
    </location>
    <ligand>
        <name>Ca(2+)</name>
        <dbReference type="ChEBI" id="CHEBI:29108"/>
    </ligand>
</feature>
<keyword evidence="8" id="KW-0732">Signal</keyword>
<dbReference type="InterPro" id="IPR050819">
    <property type="entry name" value="Tripeptidyl-peptidase_I"/>
</dbReference>
<sequence>MTSRKTTWGVAKGHRKALLPLAVSMAMLAGTTQAATDSWVNTKTHAAMQKSAAPAGTASVSTMAAGQAWTLTMRGNPTVADTLVTPLEQSKPLHVAVSLKLRNETQLQQFLHELATPGSAHYGKFLTPAQFKATYAPTEQQVQAVIAHLRSAGFTNITVAPNNLLVEADGNAGSVQAGFRTTMKQFEFRGRQRIANDGEVLVPAALGDTVNAVLGLQDVSVKHTMYHFIKPNTSSELHSNVTTQATGSITSHNPTQFASIYDAGTTPNASNTTVGVITWGDTTQTISDLNTFTSNAGLPTTNVQTVKVGTAALWDDANGDGEWDLDTQTIVGTSGGVQKLILYTAANGTNNGSLTDAGITAAYNKAVTDNVAKVINVSLGEDETASHNAGTQAADDNVFQQAVAQGQTFSISSGDEGVYESQGGVLTNSSGTVTANLSSYSVSEPATSPYVVAVGGTTLSTTNGNVWAGETVWNEGLAQVSSTDTRKRLWATGGGVSSFENAPAWQTTALGSSVTKRVLPDVAFDAAQSSGAQIVYQGSVAQIGGTSLASPIFVGVWSRIQSANSNNLPFPTSKMYADFPNHPELLHDVTSGNNGYNGYGYNAAAGWDYTTGWGSLDIAKLNTFAAANWVSGGGTGGTPTANFSYTTSGLTANFTDSSTDSGGSITSHSWTFGDNGTSTATSPSHTYAAAGTYSVTETVTDSASGKTSSKTASVTVSSGGGATQLLGNTGFESGAASPWSISSGALCSNSTCSGETAHAGSWFVWLDGYGSSHTDTLSQQVAIPSGKTSASLTFYLHIDTAETGSTAYDKLNVQVLNSSGTVLKTLATYSNLNAASGYALRTFDLSAYIGQTVTIKFTGTEDSSLQTSFVVDDVNLNVQ</sequence>
<dbReference type="PROSITE" id="PS51695">
    <property type="entry name" value="SEDOLISIN"/>
    <property type="match status" value="1"/>
</dbReference>
<dbReference type="CDD" id="cd11377">
    <property type="entry name" value="Pro-peptidase_S53"/>
    <property type="match status" value="1"/>
</dbReference>
<comment type="caution">
    <text evidence="11">The sequence shown here is derived from an EMBL/GenBank/DDBJ whole genome shotgun (WGS) entry which is preliminary data.</text>
</comment>
<feature type="binding site" evidence="7">
    <location>
        <position position="606"/>
    </location>
    <ligand>
        <name>Ca(2+)</name>
        <dbReference type="ChEBI" id="CHEBI:29108"/>
    </ligand>
</feature>
<dbReference type="Pfam" id="PF18911">
    <property type="entry name" value="PKD_4"/>
    <property type="match status" value="1"/>
</dbReference>
<dbReference type="Pfam" id="PF09286">
    <property type="entry name" value="Pro-kuma_activ"/>
    <property type="match status" value="1"/>
</dbReference>
<feature type="domain" description="PKD" evidence="9">
    <location>
        <begin position="635"/>
        <end position="721"/>
    </location>
</feature>
<dbReference type="SUPFAM" id="SSF54897">
    <property type="entry name" value="Protease propeptides/inhibitors"/>
    <property type="match status" value="1"/>
</dbReference>
<feature type="binding site" evidence="7">
    <location>
        <position position="589"/>
    </location>
    <ligand>
        <name>Ca(2+)</name>
        <dbReference type="ChEBI" id="CHEBI:29108"/>
    </ligand>
</feature>
<feature type="chain" id="PRO_5046009820" evidence="8">
    <location>
        <begin position="35"/>
        <end position="879"/>
    </location>
</feature>
<evidence type="ECO:0000256" key="7">
    <source>
        <dbReference type="PROSITE-ProRule" id="PRU01032"/>
    </source>
</evidence>
<dbReference type="PANTHER" id="PTHR14218:SF15">
    <property type="entry name" value="TRIPEPTIDYL-PEPTIDASE 1"/>
    <property type="match status" value="1"/>
</dbReference>
<keyword evidence="1 7" id="KW-0645">Protease</keyword>
<evidence type="ECO:0000256" key="2">
    <source>
        <dbReference type="ARBA" id="ARBA00022723"/>
    </source>
</evidence>
<feature type="binding site" evidence="7">
    <location>
        <position position="588"/>
    </location>
    <ligand>
        <name>Ca(2+)</name>
        <dbReference type="ChEBI" id="CHEBI:29108"/>
    </ligand>
</feature>
<dbReference type="InterPro" id="IPR030400">
    <property type="entry name" value="Sedolisin_dom"/>
</dbReference>
<evidence type="ECO:0000259" key="9">
    <source>
        <dbReference type="PROSITE" id="PS50093"/>
    </source>
</evidence>
<dbReference type="InterPro" id="IPR036852">
    <property type="entry name" value="Peptidase_S8/S53_dom_sf"/>
</dbReference>
<evidence type="ECO:0000313" key="11">
    <source>
        <dbReference type="EMBL" id="MFK2916535.1"/>
    </source>
</evidence>